<reference evidence="2 3" key="1">
    <citation type="submission" date="2023-01" db="EMBL/GenBank/DDBJ databases">
        <title>Analysis of 21 Apiospora genomes using comparative genomics revels a genus with tremendous synthesis potential of carbohydrate active enzymes and secondary metabolites.</title>
        <authorList>
            <person name="Sorensen T."/>
        </authorList>
    </citation>
    <scope>NUCLEOTIDE SEQUENCE [LARGE SCALE GENOMIC DNA]</scope>
    <source>
        <strain evidence="2 3">CBS 114990</strain>
    </source>
</reference>
<protein>
    <recommendedName>
        <fullName evidence="1">Heterokaryon incompatibility domain-containing protein</fullName>
    </recommendedName>
</protein>
<sequence>MSKSAASEDAYQFIYKHLQECETSPWAHENCTTGAFMPTRLVEISGPETFRVVQLPSATATRYTALSYCWGSGSFFKATKSTIYDLGKENNFCELPAVLRDAITITHKLGVTYIWIDALCIIQDDVSDWERESSSMGSIYEEAYLTIAASSSPSVHVPFLNCEFATKSACLQLEVPGMPEGTDLNIRARQRPLCGVHASYDNSDPWRRRAWAFQEQQLSTRLICFTPNELQWRCKLEPNCECGDVKSTVDWEFPWREPSSLSLTELSDFWHNAVFQYSSRDMTFPNDKLPAISGLVKWMSEWRVQDVYLAGLWKSTLINDMCWHRDAGAFTGTLPWVLPRLYRAPSFSWASVDGLVGYWHREKPIDPVRGDNERAQNVYPVAEVIEVECGFEVTLGRQHNPSRTEHVYHVRLDGAEIPFNADVNIDVVTISGSGEAASEIFGIRAGSQEYLAGESSQVAGVSYSRLTPDTEDCRVWLLKITPDAWGV</sequence>
<dbReference type="Pfam" id="PF06985">
    <property type="entry name" value="HET"/>
    <property type="match status" value="1"/>
</dbReference>
<dbReference type="PANTHER" id="PTHR33112">
    <property type="entry name" value="DOMAIN PROTEIN, PUTATIVE-RELATED"/>
    <property type="match status" value="1"/>
</dbReference>
<feature type="domain" description="Heterokaryon incompatibility" evidence="1">
    <location>
        <begin position="63"/>
        <end position="215"/>
    </location>
</feature>
<comment type="caution">
    <text evidence="2">The sequence shown here is derived from an EMBL/GenBank/DDBJ whole genome shotgun (WGS) entry which is preliminary data.</text>
</comment>
<evidence type="ECO:0000259" key="1">
    <source>
        <dbReference type="Pfam" id="PF06985"/>
    </source>
</evidence>
<dbReference type="RefSeq" id="XP_066666952.1">
    <property type="nucleotide sequence ID" value="XM_066811610.1"/>
</dbReference>
<organism evidence="2 3">
    <name type="scientific">Apiospora hydei</name>
    <dbReference type="NCBI Taxonomy" id="1337664"/>
    <lineage>
        <taxon>Eukaryota</taxon>
        <taxon>Fungi</taxon>
        <taxon>Dikarya</taxon>
        <taxon>Ascomycota</taxon>
        <taxon>Pezizomycotina</taxon>
        <taxon>Sordariomycetes</taxon>
        <taxon>Xylariomycetidae</taxon>
        <taxon>Amphisphaeriales</taxon>
        <taxon>Apiosporaceae</taxon>
        <taxon>Apiospora</taxon>
    </lineage>
</organism>
<evidence type="ECO:0000313" key="3">
    <source>
        <dbReference type="Proteomes" id="UP001433268"/>
    </source>
</evidence>
<evidence type="ECO:0000313" key="2">
    <source>
        <dbReference type="EMBL" id="KAK8079477.1"/>
    </source>
</evidence>
<name>A0ABR1W8V7_9PEZI</name>
<dbReference type="InterPro" id="IPR010730">
    <property type="entry name" value="HET"/>
</dbReference>
<gene>
    <name evidence="2" type="ORF">PG997_007295</name>
</gene>
<accession>A0ABR1W8V7</accession>
<proteinExistence type="predicted"/>
<keyword evidence="3" id="KW-1185">Reference proteome</keyword>
<dbReference type="EMBL" id="JAQQWN010000006">
    <property type="protein sequence ID" value="KAK8079477.1"/>
    <property type="molecule type" value="Genomic_DNA"/>
</dbReference>
<dbReference type="Proteomes" id="UP001433268">
    <property type="component" value="Unassembled WGS sequence"/>
</dbReference>
<dbReference type="GeneID" id="92044670"/>
<dbReference type="PANTHER" id="PTHR33112:SF16">
    <property type="entry name" value="HETEROKARYON INCOMPATIBILITY DOMAIN-CONTAINING PROTEIN"/>
    <property type="match status" value="1"/>
</dbReference>